<dbReference type="GO" id="GO:0005634">
    <property type="term" value="C:nucleus"/>
    <property type="evidence" value="ECO:0007669"/>
    <property type="project" value="TreeGrafter"/>
</dbReference>
<dbReference type="Gene3D" id="1.20.1270.10">
    <property type="match status" value="1"/>
</dbReference>
<dbReference type="InterPro" id="IPR013126">
    <property type="entry name" value="Hsp_70_fam"/>
</dbReference>
<name>A0A6A2Y466_HIBSY</name>
<dbReference type="AlphaFoldDB" id="A0A6A2Y466"/>
<dbReference type="GO" id="GO:0005524">
    <property type="term" value="F:ATP binding"/>
    <property type="evidence" value="ECO:0007669"/>
    <property type="project" value="UniProtKB-KW"/>
</dbReference>
<accession>A0A6A2Y466</accession>
<dbReference type="InterPro" id="IPR029047">
    <property type="entry name" value="HSP70_peptide-bd_sf"/>
</dbReference>
<dbReference type="PANTHER" id="PTHR45639:SF15">
    <property type="entry name" value="HEAT SHOCK 70 KDA PROTEIN 16"/>
    <property type="match status" value="1"/>
</dbReference>
<keyword evidence="1" id="KW-0547">Nucleotide-binding</keyword>
<dbReference type="SUPFAM" id="SSF100934">
    <property type="entry name" value="Heat shock protein 70kD (HSP70), C-terminal subdomain"/>
    <property type="match status" value="1"/>
</dbReference>
<dbReference type="GO" id="GO:0140662">
    <property type="term" value="F:ATP-dependent protein folding chaperone"/>
    <property type="evidence" value="ECO:0007669"/>
    <property type="project" value="InterPro"/>
</dbReference>
<protein>
    <submittedName>
        <fullName evidence="3">Uncharacterized protein</fullName>
    </submittedName>
</protein>
<dbReference type="Proteomes" id="UP000436088">
    <property type="component" value="Unassembled WGS sequence"/>
</dbReference>
<sequence>MFRYHRGFSLYNVQDSLPLSIGLSSDKGPICTLSNGVLFPKGHPFPSVKILTLHRTDMFNMEAFYVNSNELPGLSPQLNTFMIGPIQSHTNTAKVKARVQLNLHGIVKLDSAVLIEDQMDNSMTINDPHLTSEEVADKSDQMSSGENIFEVNDNAESEPPSGLSAGLTRKGRGVKRLEIPISESICDGMRRDELIKAEEKERWLMQQDLKMEQTKDRKNALESYVYEMRDKVLL</sequence>
<keyword evidence="2" id="KW-0067">ATP-binding</keyword>
<evidence type="ECO:0000256" key="2">
    <source>
        <dbReference type="ARBA" id="ARBA00022840"/>
    </source>
</evidence>
<dbReference type="GO" id="GO:0005829">
    <property type="term" value="C:cytosol"/>
    <property type="evidence" value="ECO:0007669"/>
    <property type="project" value="TreeGrafter"/>
</dbReference>
<gene>
    <name evidence="3" type="ORF">F3Y22_tig00112123pilonHSYRG00045</name>
</gene>
<organism evidence="3 4">
    <name type="scientific">Hibiscus syriacus</name>
    <name type="common">Rose of Sharon</name>
    <dbReference type="NCBI Taxonomy" id="106335"/>
    <lineage>
        <taxon>Eukaryota</taxon>
        <taxon>Viridiplantae</taxon>
        <taxon>Streptophyta</taxon>
        <taxon>Embryophyta</taxon>
        <taxon>Tracheophyta</taxon>
        <taxon>Spermatophyta</taxon>
        <taxon>Magnoliopsida</taxon>
        <taxon>eudicotyledons</taxon>
        <taxon>Gunneridae</taxon>
        <taxon>Pentapetalae</taxon>
        <taxon>rosids</taxon>
        <taxon>malvids</taxon>
        <taxon>Malvales</taxon>
        <taxon>Malvaceae</taxon>
        <taxon>Malvoideae</taxon>
        <taxon>Hibiscus</taxon>
    </lineage>
</organism>
<dbReference type="EMBL" id="VEPZ02001506">
    <property type="protein sequence ID" value="KAE8670596.1"/>
    <property type="molecule type" value="Genomic_DNA"/>
</dbReference>
<keyword evidence="4" id="KW-1185">Reference proteome</keyword>
<comment type="caution">
    <text evidence="3">The sequence shown here is derived from an EMBL/GenBank/DDBJ whole genome shotgun (WGS) entry which is preliminary data.</text>
</comment>
<dbReference type="InterPro" id="IPR029048">
    <property type="entry name" value="HSP70_C_sf"/>
</dbReference>
<evidence type="ECO:0000313" key="3">
    <source>
        <dbReference type="EMBL" id="KAE8670596.1"/>
    </source>
</evidence>
<evidence type="ECO:0000256" key="1">
    <source>
        <dbReference type="ARBA" id="ARBA00022741"/>
    </source>
</evidence>
<proteinExistence type="predicted"/>
<dbReference type="PANTHER" id="PTHR45639">
    <property type="entry name" value="HSC70CB, ISOFORM G-RELATED"/>
    <property type="match status" value="1"/>
</dbReference>
<dbReference type="Gene3D" id="2.60.34.10">
    <property type="entry name" value="Substrate Binding Domain Of DNAk, Chain A, domain 1"/>
    <property type="match status" value="1"/>
</dbReference>
<dbReference type="SUPFAM" id="SSF100920">
    <property type="entry name" value="Heat shock protein 70kD (HSP70), peptide-binding domain"/>
    <property type="match status" value="1"/>
</dbReference>
<dbReference type="Pfam" id="PF00012">
    <property type="entry name" value="HSP70"/>
    <property type="match status" value="1"/>
</dbReference>
<reference evidence="3" key="1">
    <citation type="submission" date="2019-09" db="EMBL/GenBank/DDBJ databases">
        <title>Draft genome information of white flower Hibiscus syriacus.</title>
        <authorList>
            <person name="Kim Y.-M."/>
        </authorList>
    </citation>
    <scope>NUCLEOTIDE SEQUENCE [LARGE SCALE GENOMIC DNA]</scope>
    <source>
        <strain evidence="3">YM2019G1</strain>
    </source>
</reference>
<evidence type="ECO:0000313" key="4">
    <source>
        <dbReference type="Proteomes" id="UP000436088"/>
    </source>
</evidence>